<keyword evidence="4" id="KW-1185">Reference proteome</keyword>
<dbReference type="EMBL" id="KI925454">
    <property type="protein sequence ID" value="ETW87004.1"/>
    <property type="molecule type" value="Genomic_DNA"/>
</dbReference>
<dbReference type="InterPro" id="IPR029063">
    <property type="entry name" value="SAM-dependent_MTases_sf"/>
</dbReference>
<dbReference type="PANTHER" id="PTHR43591:SF24">
    <property type="entry name" value="2-METHOXY-6-POLYPRENYL-1,4-BENZOQUINOL METHYLASE, MITOCHONDRIAL"/>
    <property type="match status" value="1"/>
</dbReference>
<name>W4KMS1_HETIT</name>
<dbReference type="InParanoid" id="W4KMS1"/>
<proteinExistence type="predicted"/>
<dbReference type="eggNOG" id="ENOG502S6Z0">
    <property type="taxonomic scope" value="Eukaryota"/>
</dbReference>
<protein>
    <recommendedName>
        <fullName evidence="2">Methyltransferase domain-containing protein</fullName>
    </recommendedName>
</protein>
<gene>
    <name evidence="3" type="ORF">HETIRDRAFT_59014</name>
</gene>
<evidence type="ECO:0000313" key="3">
    <source>
        <dbReference type="EMBL" id="ETW87004.1"/>
    </source>
</evidence>
<dbReference type="PANTHER" id="PTHR43591">
    <property type="entry name" value="METHYLTRANSFERASE"/>
    <property type="match status" value="1"/>
</dbReference>
<feature type="region of interest" description="Disordered" evidence="1">
    <location>
        <begin position="1"/>
        <end position="64"/>
    </location>
</feature>
<dbReference type="HOGENOM" id="CLU_887276_0_0_1"/>
<dbReference type="RefSeq" id="XP_009540392.1">
    <property type="nucleotide sequence ID" value="XM_009542097.1"/>
</dbReference>
<dbReference type="SUPFAM" id="SSF53335">
    <property type="entry name" value="S-adenosyl-L-methionine-dependent methyltransferases"/>
    <property type="match status" value="1"/>
</dbReference>
<feature type="region of interest" description="Disordered" evidence="1">
    <location>
        <begin position="245"/>
        <end position="270"/>
    </location>
</feature>
<dbReference type="Pfam" id="PF13649">
    <property type="entry name" value="Methyltransf_25"/>
    <property type="match status" value="1"/>
</dbReference>
<evidence type="ECO:0000256" key="1">
    <source>
        <dbReference type="SAM" id="MobiDB-lite"/>
    </source>
</evidence>
<evidence type="ECO:0000259" key="2">
    <source>
        <dbReference type="Pfam" id="PF13649"/>
    </source>
</evidence>
<dbReference type="KEGG" id="hir:HETIRDRAFT_59014"/>
<dbReference type="AlphaFoldDB" id="W4KMS1"/>
<dbReference type="CDD" id="cd02440">
    <property type="entry name" value="AdoMet_MTases"/>
    <property type="match status" value="1"/>
</dbReference>
<accession>W4KMS1</accession>
<dbReference type="Proteomes" id="UP000030671">
    <property type="component" value="Unassembled WGS sequence"/>
</dbReference>
<dbReference type="GeneID" id="20678458"/>
<feature type="non-terminal residue" evidence="3">
    <location>
        <position position="329"/>
    </location>
</feature>
<dbReference type="GO" id="GO:0008168">
    <property type="term" value="F:methyltransferase activity"/>
    <property type="evidence" value="ECO:0007669"/>
    <property type="project" value="TreeGrafter"/>
</dbReference>
<sequence length="329" mass="36252">MPSASASSMAEDYAVASSRASTTTASASKANSFEGRRGPPRTGKENQFTYKNGRKHHAYGSEKAPYPLSYDREVVDVDVIDNVLRFKLSPAPSLATIPAPSRVLDLGCGTGGWAIQAARAWPNAEVVGFDLVNVQINLACVEPSVARRITWQHGNLFVFHHSLSTRLPFEDDYFEHVHIQSISKGVPEHKVLEFALPGTYFISTLKLEIHRVLAPAGSVEIIEDDIIFPVLPRWFTEPLRAKAERSSAIQPTNGTHSEPIPSPPSSPRRPPHEHALLELLFKSVYESRFINLKPTAVLPIYFTPFFSQCLSGSPMILPVPFLAPLPPLP</sequence>
<evidence type="ECO:0000313" key="4">
    <source>
        <dbReference type="Proteomes" id="UP000030671"/>
    </source>
</evidence>
<dbReference type="InterPro" id="IPR041698">
    <property type="entry name" value="Methyltransf_25"/>
</dbReference>
<organism evidence="3 4">
    <name type="scientific">Heterobasidion irregulare (strain TC 32-1)</name>
    <dbReference type="NCBI Taxonomy" id="747525"/>
    <lineage>
        <taxon>Eukaryota</taxon>
        <taxon>Fungi</taxon>
        <taxon>Dikarya</taxon>
        <taxon>Basidiomycota</taxon>
        <taxon>Agaricomycotina</taxon>
        <taxon>Agaricomycetes</taxon>
        <taxon>Russulales</taxon>
        <taxon>Bondarzewiaceae</taxon>
        <taxon>Heterobasidion</taxon>
        <taxon>Heterobasidion annosum species complex</taxon>
    </lineage>
</organism>
<dbReference type="Gene3D" id="3.40.50.150">
    <property type="entry name" value="Vaccinia Virus protein VP39"/>
    <property type="match status" value="1"/>
</dbReference>
<feature type="compositionally biased region" description="Low complexity" evidence="1">
    <location>
        <begin position="14"/>
        <end position="32"/>
    </location>
</feature>
<reference evidence="3 4" key="1">
    <citation type="journal article" date="2012" name="New Phytol.">
        <title>Insight into trade-off between wood decay and parasitism from the genome of a fungal forest pathogen.</title>
        <authorList>
            <person name="Olson A."/>
            <person name="Aerts A."/>
            <person name="Asiegbu F."/>
            <person name="Belbahri L."/>
            <person name="Bouzid O."/>
            <person name="Broberg A."/>
            <person name="Canback B."/>
            <person name="Coutinho P.M."/>
            <person name="Cullen D."/>
            <person name="Dalman K."/>
            <person name="Deflorio G."/>
            <person name="van Diepen L.T."/>
            <person name="Dunand C."/>
            <person name="Duplessis S."/>
            <person name="Durling M."/>
            <person name="Gonthier P."/>
            <person name="Grimwood J."/>
            <person name="Fossdal C.G."/>
            <person name="Hansson D."/>
            <person name="Henrissat B."/>
            <person name="Hietala A."/>
            <person name="Himmelstrand K."/>
            <person name="Hoffmeister D."/>
            <person name="Hogberg N."/>
            <person name="James T.Y."/>
            <person name="Karlsson M."/>
            <person name="Kohler A."/>
            <person name="Kues U."/>
            <person name="Lee Y.H."/>
            <person name="Lin Y.C."/>
            <person name="Lind M."/>
            <person name="Lindquist E."/>
            <person name="Lombard V."/>
            <person name="Lucas S."/>
            <person name="Lunden K."/>
            <person name="Morin E."/>
            <person name="Murat C."/>
            <person name="Park J."/>
            <person name="Raffaello T."/>
            <person name="Rouze P."/>
            <person name="Salamov A."/>
            <person name="Schmutz J."/>
            <person name="Solheim H."/>
            <person name="Stahlberg J."/>
            <person name="Velez H."/>
            <person name="de Vries R.P."/>
            <person name="Wiebenga A."/>
            <person name="Woodward S."/>
            <person name="Yakovlev I."/>
            <person name="Garbelotto M."/>
            <person name="Martin F."/>
            <person name="Grigoriev I.V."/>
            <person name="Stenlid J."/>
        </authorList>
    </citation>
    <scope>NUCLEOTIDE SEQUENCE [LARGE SCALE GENOMIC DNA]</scope>
    <source>
        <strain evidence="3 4">TC 32-1</strain>
    </source>
</reference>
<dbReference type="OrthoDB" id="2013972at2759"/>
<feature type="domain" description="Methyltransferase" evidence="2">
    <location>
        <begin position="103"/>
        <end position="181"/>
    </location>
</feature>